<feature type="transmembrane region" description="Helical" evidence="1">
    <location>
        <begin position="6"/>
        <end position="25"/>
    </location>
</feature>
<protein>
    <submittedName>
        <fullName evidence="2">Uncharacterized protein</fullName>
    </submittedName>
</protein>
<evidence type="ECO:0000256" key="1">
    <source>
        <dbReference type="SAM" id="Phobius"/>
    </source>
</evidence>
<dbReference type="RefSeq" id="WP_034843108.1">
    <property type="nucleotide sequence ID" value="NZ_CP014673.1"/>
</dbReference>
<keyword evidence="1" id="KW-0812">Transmembrane</keyword>
<feature type="transmembrane region" description="Helical" evidence="1">
    <location>
        <begin position="98"/>
        <end position="119"/>
    </location>
</feature>
<proteinExistence type="predicted"/>
<evidence type="ECO:0000313" key="2">
    <source>
        <dbReference type="EMBL" id="ANX00475.1"/>
    </source>
</evidence>
<sequence length="156" mass="17867">MVRDILSNKWFFTFVVGWIVFFALVDWRSLSKNLWGGIISCILELWEDALAYSMGMYFFLEKGLEILHVSAYFTFGITLTMGILFVQFLPEKPGLQLVHLLAFTVGFVVFEAIVKYAGILITPHWNLTASFVNNLLIFGGVMWFNDFFKKRAGKSG</sequence>
<evidence type="ECO:0000313" key="3">
    <source>
        <dbReference type="Proteomes" id="UP000092931"/>
    </source>
</evidence>
<keyword evidence="1" id="KW-1133">Transmembrane helix</keyword>
<accession>A0A1B1YI80</accession>
<feature type="transmembrane region" description="Helical" evidence="1">
    <location>
        <begin position="66"/>
        <end position="86"/>
    </location>
</feature>
<gene>
    <name evidence="2" type="ORF">CSTERLE_02160</name>
</gene>
<keyword evidence="1" id="KW-0472">Membrane</keyword>
<dbReference type="AlphaFoldDB" id="A0A1B1YI80"/>
<reference evidence="2 3" key="1">
    <citation type="submission" date="2016-02" db="EMBL/GenBank/DDBJ databases">
        <title>Comparison of Clostridium stercorarium subspecies using comparative genomics and transcriptomics.</title>
        <authorList>
            <person name="Schellenberg J."/>
            <person name="Thallinger G."/>
            <person name="Levin D.B."/>
            <person name="Zhang X."/>
            <person name="Alvare G."/>
            <person name="Fristensky B."/>
            <person name="Sparling R."/>
        </authorList>
    </citation>
    <scope>NUCLEOTIDE SEQUENCE [LARGE SCALE GENOMIC DNA]</scope>
    <source>
        <strain evidence="2 3">DSM 9219</strain>
    </source>
</reference>
<name>A0A1B1YI80_THEST</name>
<feature type="transmembrane region" description="Helical" evidence="1">
    <location>
        <begin position="125"/>
        <end position="144"/>
    </location>
</feature>
<dbReference type="EMBL" id="CP014673">
    <property type="protein sequence ID" value="ANX00475.1"/>
    <property type="molecule type" value="Genomic_DNA"/>
</dbReference>
<organism evidence="2 3">
    <name type="scientific">Thermoclostridium stercorarium subsp. leptospartum DSM 9219</name>
    <dbReference type="NCBI Taxonomy" id="1346611"/>
    <lineage>
        <taxon>Bacteria</taxon>
        <taxon>Bacillati</taxon>
        <taxon>Bacillota</taxon>
        <taxon>Clostridia</taxon>
        <taxon>Eubacteriales</taxon>
        <taxon>Oscillospiraceae</taxon>
        <taxon>Thermoclostridium</taxon>
    </lineage>
</organism>
<dbReference type="Proteomes" id="UP000092931">
    <property type="component" value="Chromosome"/>
</dbReference>